<dbReference type="Gene3D" id="1.10.579.10">
    <property type="entry name" value="DNA Cyclobutane Dipyrimidine Photolyase, subunit A, domain 3"/>
    <property type="match status" value="1"/>
</dbReference>
<protein>
    <recommendedName>
        <fullName evidence="2">Cryptochrome/DNA photolyase FAD-binding domain-containing protein</fullName>
    </recommendedName>
</protein>
<dbReference type="InterPro" id="IPR007357">
    <property type="entry name" value="PhrB-like"/>
</dbReference>
<dbReference type="Gene3D" id="1.10.10.1710">
    <property type="entry name" value="Deoxyribodipyrimidine photolyase-related"/>
    <property type="match status" value="1"/>
</dbReference>
<dbReference type="AlphaFoldDB" id="A0A6C0E0C8"/>
<dbReference type="Pfam" id="PF04244">
    <property type="entry name" value="DPRP"/>
    <property type="match status" value="1"/>
</dbReference>
<dbReference type="InterPro" id="IPR052551">
    <property type="entry name" value="UV-DNA_repair_photolyase"/>
</dbReference>
<reference evidence="1" key="1">
    <citation type="journal article" date="2020" name="Nature">
        <title>Giant virus diversity and host interactions through global metagenomics.</title>
        <authorList>
            <person name="Schulz F."/>
            <person name="Roux S."/>
            <person name="Paez-Espino D."/>
            <person name="Jungbluth S."/>
            <person name="Walsh D.A."/>
            <person name="Denef V.J."/>
            <person name="McMahon K.D."/>
            <person name="Konstantinidis K.T."/>
            <person name="Eloe-Fadrosh E.A."/>
            <person name="Kyrpides N.C."/>
            <person name="Woyke T."/>
        </authorList>
    </citation>
    <scope>NUCLEOTIDE SEQUENCE</scope>
    <source>
        <strain evidence="1">GVMAG-M-3300023179-103</strain>
    </source>
</reference>
<dbReference type="SUPFAM" id="SSF48173">
    <property type="entry name" value="Cryptochrome/photolyase FAD-binding domain"/>
    <property type="match status" value="1"/>
</dbReference>
<name>A0A6C0E0C8_9ZZZZ</name>
<proteinExistence type="predicted"/>
<evidence type="ECO:0000313" key="1">
    <source>
        <dbReference type="EMBL" id="QHT22050.1"/>
    </source>
</evidence>
<dbReference type="Gene3D" id="3.40.50.620">
    <property type="entry name" value="HUPs"/>
    <property type="match status" value="1"/>
</dbReference>
<organism evidence="1">
    <name type="scientific">viral metagenome</name>
    <dbReference type="NCBI Taxonomy" id="1070528"/>
    <lineage>
        <taxon>unclassified sequences</taxon>
        <taxon>metagenomes</taxon>
        <taxon>organismal metagenomes</taxon>
    </lineage>
</organism>
<dbReference type="EMBL" id="MN739701">
    <property type="protein sequence ID" value="QHT22050.1"/>
    <property type="molecule type" value="Genomic_DNA"/>
</dbReference>
<dbReference type="PANTHER" id="PTHR38657">
    <property type="entry name" value="SLR1343 PROTEIN"/>
    <property type="match status" value="1"/>
</dbReference>
<dbReference type="Gene3D" id="1.25.40.80">
    <property type="match status" value="1"/>
</dbReference>
<dbReference type="InterPro" id="IPR014729">
    <property type="entry name" value="Rossmann-like_a/b/a_fold"/>
</dbReference>
<dbReference type="PANTHER" id="PTHR38657:SF1">
    <property type="entry name" value="SLR1343 PROTEIN"/>
    <property type="match status" value="1"/>
</dbReference>
<sequence length="491" mass="59538">MASNIKNSMLDIILIYPHQLFDFSYFKKLIDIKTKILLLEHDYFFTRYKFHKLKLVLHIASMKYYCDNNDDIILTKNLKKFLKENNPRKIKLYNPVENDLLDEINKLAKIYDTEIYDTPYFLNSIDDNIEIKNKMKSIRHDVFYKYQRIKYDLLLDNNSEKPLFGKWSFDELNRNKFPANITEPIEYKINTDKYTKYAIKYVEKHYKDNYGEIKHFIYPISRKSSLLWLKQFIKHKLLNFGEYEDAMSDKIKFGYHSLLSPILNIGLITPHDIIKLIKKIKITKKNVASIEGFVRQIIGWREYNYFIYYFFRDYLETNHFYTNNKRNLPNNIWNRNTNIIYIDDILNKVHNYAYSHHIERLMGIGNFLNLIGVKPEEIYKWFSTMYIDAYDVFMIPNVYGMLLYGYVSNNKHMMTKPYLCSSNYIIKMSNYKKDEWNEIINALYYEFINLYKVKFKKIYSLAMMVKNYENKDGKELKQMKQIKNKYLTSLY</sequence>
<dbReference type="InterPro" id="IPR036134">
    <property type="entry name" value="Crypto/Photolyase_FAD-like_sf"/>
</dbReference>
<evidence type="ECO:0008006" key="2">
    <source>
        <dbReference type="Google" id="ProtNLM"/>
    </source>
</evidence>
<accession>A0A6C0E0C8</accession>